<sequence length="288" mass="32449">MAALQPSTGGQVPHSPIFLRKSLADLFSDKSSTPSLSVQATPSMHKGEPAILFSQDALDKLAAPYRFALVVKFSRGRPKLEDIRTFLLKLDLCKAVTVGLLDPRHVLLRFHNEADFHRCWSQGIWYVHGSPMRVFKWSSAFHVDREPSVVPMWFQLPKLPLHLFHKEALYQVVGVLGIPLVIDAATVAISRPSVARVCVEVDLLKPRLSRIWIGNGAHEAFWQELVPENIPRYCSHCYRQGHMVDECHVLNPSLRTKKTGGEMQEPGHPPRVGFGSKQWVEVQDKEVA</sequence>
<protein>
    <recommendedName>
        <fullName evidence="1">DUF4283 domain-containing protein</fullName>
    </recommendedName>
</protein>
<accession>A0A6P6TZK7</accession>
<evidence type="ECO:0000313" key="2">
    <source>
        <dbReference type="Proteomes" id="UP001652660"/>
    </source>
</evidence>
<dbReference type="OrthoDB" id="1002340at2759"/>
<reference evidence="3" key="2">
    <citation type="submission" date="2025-08" db="UniProtKB">
        <authorList>
            <consortium name="RefSeq"/>
        </authorList>
    </citation>
    <scope>IDENTIFICATION</scope>
    <source>
        <tissue evidence="3">Leaves</tissue>
    </source>
</reference>
<organism evidence="2 3">
    <name type="scientific">Coffea arabica</name>
    <name type="common">Arabian coffee</name>
    <dbReference type="NCBI Taxonomy" id="13443"/>
    <lineage>
        <taxon>Eukaryota</taxon>
        <taxon>Viridiplantae</taxon>
        <taxon>Streptophyta</taxon>
        <taxon>Embryophyta</taxon>
        <taxon>Tracheophyta</taxon>
        <taxon>Spermatophyta</taxon>
        <taxon>Magnoliopsida</taxon>
        <taxon>eudicotyledons</taxon>
        <taxon>Gunneridae</taxon>
        <taxon>Pentapetalae</taxon>
        <taxon>asterids</taxon>
        <taxon>lamiids</taxon>
        <taxon>Gentianales</taxon>
        <taxon>Rubiaceae</taxon>
        <taxon>Ixoroideae</taxon>
        <taxon>Gardenieae complex</taxon>
        <taxon>Bertiereae - Coffeeae clade</taxon>
        <taxon>Coffeeae</taxon>
        <taxon>Coffea</taxon>
    </lineage>
</organism>
<dbReference type="InterPro" id="IPR025558">
    <property type="entry name" value="DUF4283"/>
</dbReference>
<dbReference type="AlphaFoldDB" id="A0A6P6TZK7"/>
<dbReference type="Proteomes" id="UP001652660">
    <property type="component" value="Chromosome 8c"/>
</dbReference>
<proteinExistence type="predicted"/>
<keyword evidence="2" id="KW-1185">Reference proteome</keyword>
<dbReference type="RefSeq" id="XP_027083679.1">
    <property type="nucleotide sequence ID" value="XM_027227878.1"/>
</dbReference>
<dbReference type="PANTHER" id="PTHR31286:SF180">
    <property type="entry name" value="OS10G0362600 PROTEIN"/>
    <property type="match status" value="1"/>
</dbReference>
<evidence type="ECO:0000259" key="1">
    <source>
        <dbReference type="Pfam" id="PF14111"/>
    </source>
</evidence>
<dbReference type="InterPro" id="IPR040256">
    <property type="entry name" value="At4g02000-like"/>
</dbReference>
<evidence type="ECO:0000313" key="3">
    <source>
        <dbReference type="RefSeq" id="XP_027083679.1"/>
    </source>
</evidence>
<gene>
    <name evidence="3" type="primary">LOC113705980</name>
</gene>
<name>A0A6P6TZK7_COFAR</name>
<dbReference type="GeneID" id="113705980"/>
<dbReference type="Pfam" id="PF14111">
    <property type="entry name" value="DUF4283"/>
    <property type="match status" value="1"/>
</dbReference>
<reference evidence="2" key="1">
    <citation type="journal article" date="2025" name="Foods">
        <title>Unveiling the Microbial Signatures of Arabica Coffee Cherries: Insights into Ripeness Specific Diversity, Functional Traits, and Implications for Quality and Safety.</title>
        <authorList>
            <consortium name="RefSeq"/>
            <person name="Tenea G.N."/>
            <person name="Cifuentes V."/>
            <person name="Reyes P."/>
            <person name="Cevallos-Vallejos M."/>
        </authorList>
    </citation>
    <scope>NUCLEOTIDE SEQUENCE [LARGE SCALE GENOMIC DNA]</scope>
</reference>
<feature type="domain" description="DUF4283" evidence="1">
    <location>
        <begin position="66"/>
        <end position="143"/>
    </location>
</feature>
<dbReference type="PANTHER" id="PTHR31286">
    <property type="entry name" value="GLYCINE-RICH CELL WALL STRUCTURAL PROTEIN 1.8-LIKE"/>
    <property type="match status" value="1"/>
</dbReference>